<keyword evidence="1" id="KW-1133">Transmembrane helix</keyword>
<keyword evidence="3" id="KW-1185">Reference proteome</keyword>
<sequence>MEYLGRYQGEPVEVIDRNGWVHRGVIEWVDPVRGGMFLRTGFRRRFIPFFLIAALFLLRFGRRRVF</sequence>
<dbReference type="EMBL" id="BAWO01000052">
    <property type="protein sequence ID" value="GAJ40827.1"/>
    <property type="molecule type" value="Genomic_DNA"/>
</dbReference>
<dbReference type="GeneID" id="301194353"/>
<feature type="transmembrane region" description="Helical" evidence="1">
    <location>
        <begin position="45"/>
        <end position="61"/>
    </location>
</feature>
<keyword evidence="1" id="KW-0472">Membrane</keyword>
<organism evidence="2 3">
    <name type="scientific">Parageobacillus caldoxylosilyticus NBRC 107762</name>
    <dbReference type="NCBI Taxonomy" id="1220594"/>
    <lineage>
        <taxon>Bacteria</taxon>
        <taxon>Bacillati</taxon>
        <taxon>Bacillota</taxon>
        <taxon>Bacilli</taxon>
        <taxon>Bacillales</taxon>
        <taxon>Anoxybacillaceae</taxon>
        <taxon>Saccharococcus</taxon>
    </lineage>
</organism>
<dbReference type="OrthoDB" id="2933661at2"/>
<protein>
    <submittedName>
        <fullName evidence="2">Uncharacterized protein</fullName>
    </submittedName>
</protein>
<reference evidence="2 3" key="1">
    <citation type="submission" date="2014-04" db="EMBL/GenBank/DDBJ databases">
        <title>Whole genome shotgun sequence of Geobacillus caldoxylosilyticus NBRC 107762.</title>
        <authorList>
            <person name="Hosoyama A."/>
            <person name="Hosoyama Y."/>
            <person name="Katano-Makiyama Y."/>
            <person name="Tsuchikane K."/>
            <person name="Ohji S."/>
            <person name="Ichikawa N."/>
            <person name="Yamazoe A."/>
            <person name="Fujita N."/>
        </authorList>
    </citation>
    <scope>NUCLEOTIDE SEQUENCE [LARGE SCALE GENOMIC DNA]</scope>
    <source>
        <strain evidence="2 3">NBRC 107762</strain>
    </source>
</reference>
<comment type="caution">
    <text evidence="2">The sequence shown here is derived from an EMBL/GenBank/DDBJ whole genome shotgun (WGS) entry which is preliminary data.</text>
</comment>
<gene>
    <name evidence="2" type="ORF">GCA01S_052_00020</name>
</gene>
<accession>A0A023DHU7</accession>
<name>A0A023DHU7_9BACL</name>
<dbReference type="RefSeq" id="WP_017435058.1">
    <property type="nucleotide sequence ID" value="NZ_BAWO01000052.1"/>
</dbReference>
<dbReference type="AlphaFoldDB" id="A0A023DHU7"/>
<dbReference type="Proteomes" id="UP000023561">
    <property type="component" value="Unassembled WGS sequence"/>
</dbReference>
<evidence type="ECO:0000313" key="3">
    <source>
        <dbReference type="Proteomes" id="UP000023561"/>
    </source>
</evidence>
<evidence type="ECO:0000256" key="1">
    <source>
        <dbReference type="SAM" id="Phobius"/>
    </source>
</evidence>
<evidence type="ECO:0000313" key="2">
    <source>
        <dbReference type="EMBL" id="GAJ40827.1"/>
    </source>
</evidence>
<keyword evidence="1" id="KW-0812">Transmembrane</keyword>
<proteinExistence type="predicted"/>